<protein>
    <recommendedName>
        <fullName evidence="1">Phage-like element PBSX protein XkdF domain-containing protein</fullName>
    </recommendedName>
</protein>
<dbReference type="RefSeq" id="YP_009111280.1">
    <property type="nucleotide sequence ID" value="NC_025830.1"/>
</dbReference>
<dbReference type="Pfam" id="PF14550">
    <property type="entry name" value="Peptidase_S78_2"/>
    <property type="match status" value="1"/>
</dbReference>
<gene>
    <name evidence="2" type="ORF">Av05_00206</name>
</gene>
<dbReference type="EMBL" id="KM190144">
    <property type="protein sequence ID" value="AII27749.1"/>
    <property type="molecule type" value="Genomic_DNA"/>
</dbReference>
<proteinExistence type="predicted"/>
<keyword evidence="3" id="KW-1185">Reference proteome</keyword>
<evidence type="ECO:0000313" key="3">
    <source>
        <dbReference type="Proteomes" id="UP000028961"/>
    </source>
</evidence>
<dbReference type="KEGG" id="vg:22475547"/>
<name>A0A076GCY3_9CAUD</name>
<feature type="domain" description="Phage-like element PBSX protein XkdF" evidence="1">
    <location>
        <begin position="68"/>
        <end position="182"/>
    </location>
</feature>
<dbReference type="InterPro" id="IPR027924">
    <property type="entry name" value="XkdF"/>
</dbReference>
<evidence type="ECO:0000259" key="1">
    <source>
        <dbReference type="Pfam" id="PF14550"/>
    </source>
</evidence>
<dbReference type="OrthoDB" id="10718at10239"/>
<organism evidence="2 3">
    <name type="scientific">Escherichia phage Av-05</name>
    <dbReference type="NCBI Taxonomy" id="1527519"/>
    <lineage>
        <taxon>Viruses</taxon>
        <taxon>Duplodnaviria</taxon>
        <taxon>Heunggongvirae</taxon>
        <taxon>Uroviricota</taxon>
        <taxon>Caudoviricetes</taxon>
        <taxon>Vequintavirinae</taxon>
        <taxon>Avunavirus</taxon>
        <taxon>Avunavirus Av05</taxon>
    </lineage>
</organism>
<dbReference type="Proteomes" id="UP000028961">
    <property type="component" value="Segment"/>
</dbReference>
<dbReference type="GeneID" id="22475547"/>
<accession>A0A076GCY3</accession>
<sequence length="213" mass="23522">MKFKSIKDLPSSVSDLSLVQKSKILNIANGLIASGHSPEISVEKASERVLSLNLKKSLNKETSVVNIQKDAEQMISYEVIYEPNTKDAHGEWMSPETIVKAKESYDKALAAGLVKENLFHLSETDAFTIEKTWIQEELDVVVIGTEQIIKAGTWVAKVKYNDPALWDLKKANVVGGLSIQCSGRVDTATGEITDVDFGIECLGYLDETEEEDE</sequence>
<reference evidence="2 3" key="1">
    <citation type="journal article" date="2015" name="Genome Announc.">
        <title>Genomic Analysis of Broad-Host-Range Enterobacteriophage Av-05.</title>
        <authorList>
            <person name="Amarillas L."/>
            <person name="Lopez-Cuevas O."/>
            <person name="Leon-Felix J."/>
            <person name="Castro-Del Campo N."/>
            <person name="Gerba C.P."/>
            <person name="Chaidez C."/>
        </authorList>
    </citation>
    <scope>NUCLEOTIDE SEQUENCE [LARGE SCALE GENOMIC DNA]</scope>
</reference>
<evidence type="ECO:0000313" key="2">
    <source>
        <dbReference type="EMBL" id="AII27749.1"/>
    </source>
</evidence>